<keyword evidence="2 5" id="KW-0963">Cytoplasm</keyword>
<feature type="binding site" evidence="5">
    <location>
        <position position="28"/>
    </location>
    <ligand>
        <name>substrate</name>
    </ligand>
</feature>
<name>A0ABT0E6A6_9GAMM</name>
<dbReference type="SUPFAM" id="SSF53474">
    <property type="entry name" value="alpha/beta-Hydrolases"/>
    <property type="match status" value="1"/>
</dbReference>
<dbReference type="InterPro" id="IPR029058">
    <property type="entry name" value="AB_hydrolase_fold"/>
</dbReference>
<comment type="pathway">
    <text evidence="5">Cofactor biosynthesis; biotin biosynthesis.</text>
</comment>
<dbReference type="NCBIfam" id="TIGR01738">
    <property type="entry name" value="bioH"/>
    <property type="match status" value="1"/>
</dbReference>
<keyword evidence="3 5" id="KW-0093">Biotin biosynthesis</keyword>
<evidence type="ECO:0000256" key="5">
    <source>
        <dbReference type="HAMAP-Rule" id="MF_01260"/>
    </source>
</evidence>
<dbReference type="Gene3D" id="3.40.50.1820">
    <property type="entry name" value="alpha/beta hydrolase"/>
    <property type="match status" value="1"/>
</dbReference>
<feature type="active site" description="Nucleophile" evidence="5">
    <location>
        <position position="89"/>
    </location>
</feature>
<dbReference type="PRINTS" id="PR00111">
    <property type="entry name" value="ABHYDROLASE"/>
</dbReference>
<feature type="active site" evidence="5">
    <location>
        <position position="215"/>
    </location>
</feature>
<dbReference type="InterPro" id="IPR000073">
    <property type="entry name" value="AB_hydrolase_1"/>
</dbReference>
<evidence type="ECO:0000313" key="7">
    <source>
        <dbReference type="EMBL" id="MCK0537209.1"/>
    </source>
</evidence>
<reference evidence="7" key="1">
    <citation type="submission" date="2022-04" db="EMBL/GenBank/DDBJ databases">
        <title>Alcanivorax sp. CY1518 draft genome sequence.</title>
        <authorList>
            <person name="Zhao G."/>
            <person name="An M."/>
        </authorList>
    </citation>
    <scope>NUCLEOTIDE SEQUENCE</scope>
    <source>
        <strain evidence="7">CY1518</strain>
    </source>
</reference>
<proteinExistence type="inferred from homology"/>
<comment type="caution">
    <text evidence="5">Lacks conserved residue(s) required for the propagation of feature annotation.</text>
</comment>
<dbReference type="InterPro" id="IPR010076">
    <property type="entry name" value="BioH"/>
</dbReference>
<dbReference type="PANTHER" id="PTHR43798:SF31">
    <property type="entry name" value="AB HYDROLASE SUPERFAMILY PROTEIN YCLE"/>
    <property type="match status" value="1"/>
</dbReference>
<comment type="similarity">
    <text evidence="5">Belongs to the AB hydrolase superfamily. Carboxylesterase BioH family.</text>
</comment>
<evidence type="ECO:0000259" key="6">
    <source>
        <dbReference type="Pfam" id="PF00561"/>
    </source>
</evidence>
<dbReference type="RefSeq" id="WP_246950096.1">
    <property type="nucleotide sequence ID" value="NZ_JALKII010000002.1"/>
</dbReference>
<evidence type="ECO:0000313" key="8">
    <source>
        <dbReference type="Proteomes" id="UP001165524"/>
    </source>
</evidence>
<dbReference type="Pfam" id="PF00561">
    <property type="entry name" value="Abhydrolase_1"/>
    <property type="match status" value="1"/>
</dbReference>
<feature type="active site" evidence="5">
    <location>
        <position position="243"/>
    </location>
</feature>
<comment type="catalytic activity">
    <reaction evidence="5">
        <text>6-carboxyhexanoyl-[ACP] methyl ester + H2O = 6-carboxyhexanoyl-[ACP] + methanol + H(+)</text>
        <dbReference type="Rhea" id="RHEA:42700"/>
        <dbReference type="Rhea" id="RHEA-COMP:9955"/>
        <dbReference type="Rhea" id="RHEA-COMP:10186"/>
        <dbReference type="ChEBI" id="CHEBI:15377"/>
        <dbReference type="ChEBI" id="CHEBI:15378"/>
        <dbReference type="ChEBI" id="CHEBI:17790"/>
        <dbReference type="ChEBI" id="CHEBI:78846"/>
        <dbReference type="ChEBI" id="CHEBI:82735"/>
        <dbReference type="EC" id="3.1.1.85"/>
    </reaction>
</comment>
<dbReference type="EMBL" id="JALKII010000002">
    <property type="protein sequence ID" value="MCK0537209.1"/>
    <property type="molecule type" value="Genomic_DNA"/>
</dbReference>
<dbReference type="EC" id="3.1.1.85" evidence="5"/>
<dbReference type="GO" id="GO:0090499">
    <property type="term" value="F:pimelyl-[acyl-carrier protein] methyl ester esterase activity"/>
    <property type="evidence" value="ECO:0007669"/>
    <property type="project" value="UniProtKB-EC"/>
</dbReference>
<evidence type="ECO:0000256" key="1">
    <source>
        <dbReference type="ARBA" id="ARBA00022487"/>
    </source>
</evidence>
<evidence type="ECO:0000256" key="2">
    <source>
        <dbReference type="ARBA" id="ARBA00022490"/>
    </source>
</evidence>
<evidence type="ECO:0000256" key="3">
    <source>
        <dbReference type="ARBA" id="ARBA00022756"/>
    </source>
</evidence>
<dbReference type="Proteomes" id="UP001165524">
    <property type="component" value="Unassembled WGS sequence"/>
</dbReference>
<comment type="function">
    <text evidence="5">The physiological role of BioH is to remove the methyl group introduced by BioC when the pimeloyl moiety is complete. It allows to synthesize pimeloyl-ACP via the fatty acid synthetic pathway through the hydrolysis of the ester bonds of pimeloyl-ACP esters.</text>
</comment>
<accession>A0ABT0E6A6</accession>
<keyword evidence="8" id="KW-1185">Reference proteome</keyword>
<organism evidence="7 8">
    <name type="scientific">Alcanivorax quisquiliarum</name>
    <dbReference type="NCBI Taxonomy" id="2933565"/>
    <lineage>
        <taxon>Bacteria</taxon>
        <taxon>Pseudomonadati</taxon>
        <taxon>Pseudomonadota</taxon>
        <taxon>Gammaproteobacteria</taxon>
        <taxon>Oceanospirillales</taxon>
        <taxon>Alcanivoracaceae</taxon>
        <taxon>Alcanivorax</taxon>
    </lineage>
</organism>
<dbReference type="PANTHER" id="PTHR43798">
    <property type="entry name" value="MONOACYLGLYCEROL LIPASE"/>
    <property type="match status" value="1"/>
</dbReference>
<feature type="domain" description="AB hydrolase-1" evidence="6">
    <location>
        <begin position="22"/>
        <end position="249"/>
    </location>
</feature>
<feature type="binding site" evidence="5">
    <location>
        <position position="243"/>
    </location>
    <ligand>
        <name>substrate</name>
    </ligand>
</feature>
<evidence type="ECO:0000256" key="4">
    <source>
        <dbReference type="ARBA" id="ARBA00022801"/>
    </source>
</evidence>
<keyword evidence="4 5" id="KW-0378">Hydrolase</keyword>
<feature type="binding site" evidence="5">
    <location>
        <begin position="89"/>
        <end position="90"/>
    </location>
    <ligand>
        <name>substrate</name>
    </ligand>
</feature>
<dbReference type="InterPro" id="IPR050266">
    <property type="entry name" value="AB_hydrolase_sf"/>
</dbReference>
<protein>
    <recommendedName>
        <fullName evidence="5">Pimeloyl-[acyl-carrier protein] methyl ester esterase</fullName>
        <ecNumber evidence="5">3.1.1.85</ecNumber>
    </recommendedName>
    <alternativeName>
        <fullName evidence="5">Biotin synthesis protein BioH</fullName>
    </alternativeName>
    <alternativeName>
        <fullName evidence="5">Carboxylesterase BioH</fullName>
    </alternativeName>
</protein>
<dbReference type="HAMAP" id="MF_01260">
    <property type="entry name" value="Carboxylester"/>
    <property type="match status" value="1"/>
</dbReference>
<comment type="subcellular location">
    <subcellularLocation>
        <location evidence="5">Cytoplasm</location>
    </subcellularLocation>
</comment>
<comment type="caution">
    <text evidence="7">The sequence shown here is derived from an EMBL/GenBank/DDBJ whole genome shotgun (WGS) entry which is preliminary data.</text>
</comment>
<keyword evidence="1 5" id="KW-0719">Serine esterase</keyword>
<comment type="subunit">
    <text evidence="5">Monomer.</text>
</comment>
<gene>
    <name evidence="5 7" type="primary">bioH</name>
    <name evidence="7" type="ORF">MU846_05745</name>
</gene>
<sequence>MSALVPFHNTYRSTRETPVGELVLLHGWGLHSIVWDDIMPGLLAHFQVTVIDLPGMGQSPLPAADYTLDFLVDQVAAVMPERAHVMGWSLGGLVALQLALRHPQRVQSLVTTGTSPRFTAAPGWPAAMAPEVLAKFAEVLREDEHGTLIRFLALNCKGSTTLRDDVRKLKDILYFCGLPAGRALRGGLDILRDTDLREQLAQLKAPLLMLFGEHDHLVPAAVQADIRALHPDATLATLSELAHVPFISAPALYLQAVTDFYREHGIVR</sequence>